<reference evidence="2 3" key="1">
    <citation type="submission" date="2019-10" db="EMBL/GenBank/DDBJ databases">
        <authorList>
            <person name="Palmer J.M."/>
        </authorList>
    </citation>
    <scope>NUCLEOTIDE SEQUENCE [LARGE SCALE GENOMIC DNA]</scope>
    <source>
        <strain evidence="2 3">TWF506</strain>
    </source>
</reference>
<dbReference type="PANTHER" id="PTHR37542:SF3">
    <property type="entry name" value="PRION-INHIBITION AND PROPAGATION HELO DOMAIN-CONTAINING PROTEIN"/>
    <property type="match status" value="1"/>
</dbReference>
<sequence>MFNLYNLIERMREMDVTHQPQEYLQLDIRESRHGNRIEGLSNMILLSSAEGESSSALGVRSQPGQDRFDFSNRAWDFRHNFADLSQGQAEDHYPLREIFPYDEKHQLLVEWRYMSEDTEIPLTQIRLRKLIAMLQLASNIGEHKFRTLSCLGACLDEAKLRLGIAFAAPIPPDNKENTQVYISLWDKLARDFETGKVASLGYRFRLAEHVCQYVSYLLLVGWLHKGLRSDNILFLLDGKSNAIEDLKGPYLAGFEVSRQNNLGINTENIPERLVKEYATDELNLYRHPEAVIEAGEHFEYPENSPHYKPSYDLWSLGVILLEIAYWRPIDKLEAKAKDWEKFRAHLKGKHTKNLSSRVGDLYLGAVKACMSDWPDSPDERILNFDSEVLAKLKACVA</sequence>
<dbReference type="GO" id="GO:0005524">
    <property type="term" value="F:ATP binding"/>
    <property type="evidence" value="ECO:0007669"/>
    <property type="project" value="InterPro"/>
</dbReference>
<dbReference type="InterPro" id="IPR000719">
    <property type="entry name" value="Prot_kinase_dom"/>
</dbReference>
<dbReference type="PANTHER" id="PTHR37542">
    <property type="entry name" value="HELO DOMAIN-CONTAINING PROTEIN-RELATED"/>
    <property type="match status" value="1"/>
</dbReference>
<dbReference type="AlphaFoldDB" id="A0AAN8N181"/>
<keyword evidence="3" id="KW-1185">Reference proteome</keyword>
<evidence type="ECO:0000259" key="1">
    <source>
        <dbReference type="PROSITE" id="PS50011"/>
    </source>
</evidence>
<dbReference type="EMBL" id="JAVHJM010000009">
    <property type="protein sequence ID" value="KAK6506575.1"/>
    <property type="molecule type" value="Genomic_DNA"/>
</dbReference>
<proteinExistence type="predicted"/>
<organism evidence="2 3">
    <name type="scientific">Arthrobotrys conoides</name>
    <dbReference type="NCBI Taxonomy" id="74498"/>
    <lineage>
        <taxon>Eukaryota</taxon>
        <taxon>Fungi</taxon>
        <taxon>Dikarya</taxon>
        <taxon>Ascomycota</taxon>
        <taxon>Pezizomycotina</taxon>
        <taxon>Orbiliomycetes</taxon>
        <taxon>Orbiliales</taxon>
        <taxon>Orbiliaceae</taxon>
        <taxon>Arthrobotrys</taxon>
    </lineage>
</organism>
<name>A0AAN8N181_9PEZI</name>
<accession>A0AAN8N181</accession>
<evidence type="ECO:0000313" key="3">
    <source>
        <dbReference type="Proteomes" id="UP001307849"/>
    </source>
</evidence>
<evidence type="ECO:0000313" key="2">
    <source>
        <dbReference type="EMBL" id="KAK6506575.1"/>
    </source>
</evidence>
<dbReference type="Proteomes" id="UP001307849">
    <property type="component" value="Unassembled WGS sequence"/>
</dbReference>
<dbReference type="PROSITE" id="PS50011">
    <property type="entry name" value="PROTEIN_KINASE_DOM"/>
    <property type="match status" value="1"/>
</dbReference>
<dbReference type="GO" id="GO:0004672">
    <property type="term" value="F:protein kinase activity"/>
    <property type="evidence" value="ECO:0007669"/>
    <property type="project" value="InterPro"/>
</dbReference>
<dbReference type="InterPro" id="IPR011009">
    <property type="entry name" value="Kinase-like_dom_sf"/>
</dbReference>
<dbReference type="SUPFAM" id="SSF56112">
    <property type="entry name" value="Protein kinase-like (PK-like)"/>
    <property type="match status" value="1"/>
</dbReference>
<gene>
    <name evidence="2" type="ORF">TWF506_011481</name>
</gene>
<comment type="caution">
    <text evidence="2">The sequence shown here is derived from an EMBL/GenBank/DDBJ whole genome shotgun (WGS) entry which is preliminary data.</text>
</comment>
<feature type="domain" description="Protein kinase" evidence="1">
    <location>
        <begin position="57"/>
        <end position="397"/>
    </location>
</feature>
<dbReference type="Gene3D" id="1.10.510.10">
    <property type="entry name" value="Transferase(Phosphotransferase) domain 1"/>
    <property type="match status" value="1"/>
</dbReference>
<protein>
    <recommendedName>
        <fullName evidence="1">Protein kinase domain-containing protein</fullName>
    </recommendedName>
</protein>